<evidence type="ECO:0000256" key="3">
    <source>
        <dbReference type="ARBA" id="ARBA00023172"/>
    </source>
</evidence>
<dbReference type="InterPro" id="IPR013762">
    <property type="entry name" value="Integrase-like_cat_sf"/>
</dbReference>
<feature type="compositionally biased region" description="Basic residues" evidence="4">
    <location>
        <begin position="418"/>
        <end position="427"/>
    </location>
</feature>
<dbReference type="Proteomes" id="UP000276309">
    <property type="component" value="Chromosome"/>
</dbReference>
<reference evidence="6 7" key="1">
    <citation type="submission" date="2018-08" db="EMBL/GenBank/DDBJ databases">
        <title>The reduced genetic potential of extracellular carbohydrate catabolism in Euzebyella marina RN62, a Flavobacteriia bacterium isolated from the hadal water.</title>
        <authorList>
            <person name="Xue C."/>
        </authorList>
    </citation>
    <scope>NUCLEOTIDE SEQUENCE [LARGE SCALE GENOMIC DNA]</scope>
    <source>
        <strain evidence="6 7">RN62</strain>
    </source>
</reference>
<proteinExistence type="inferred from homology"/>
<dbReference type="InterPro" id="IPR002104">
    <property type="entry name" value="Integrase_catalytic"/>
</dbReference>
<dbReference type="PANTHER" id="PTHR30349">
    <property type="entry name" value="PHAGE INTEGRASE-RELATED"/>
    <property type="match status" value="1"/>
</dbReference>
<dbReference type="InterPro" id="IPR011010">
    <property type="entry name" value="DNA_brk_join_enz"/>
</dbReference>
<keyword evidence="3" id="KW-0233">DNA recombination</keyword>
<dbReference type="GO" id="GO:0006310">
    <property type="term" value="P:DNA recombination"/>
    <property type="evidence" value="ECO:0007669"/>
    <property type="project" value="UniProtKB-KW"/>
</dbReference>
<dbReference type="AlphaFoldDB" id="A0A3G2L5A4"/>
<dbReference type="SUPFAM" id="SSF56349">
    <property type="entry name" value="DNA breaking-rejoining enzymes"/>
    <property type="match status" value="1"/>
</dbReference>
<dbReference type="RefSeq" id="WP_121848465.1">
    <property type="nucleotide sequence ID" value="NZ_CP032050.1"/>
</dbReference>
<evidence type="ECO:0000256" key="2">
    <source>
        <dbReference type="ARBA" id="ARBA00023125"/>
    </source>
</evidence>
<feature type="domain" description="Tyr recombinase" evidence="5">
    <location>
        <begin position="223"/>
        <end position="400"/>
    </location>
</feature>
<dbReference type="Gene3D" id="1.10.150.130">
    <property type="match status" value="1"/>
</dbReference>
<organism evidence="6 7">
    <name type="scientific">Euzebyella marina</name>
    <dbReference type="NCBI Taxonomy" id="1761453"/>
    <lineage>
        <taxon>Bacteria</taxon>
        <taxon>Pseudomonadati</taxon>
        <taxon>Bacteroidota</taxon>
        <taxon>Flavobacteriia</taxon>
        <taxon>Flavobacteriales</taxon>
        <taxon>Flavobacteriaceae</taxon>
        <taxon>Euzebyella</taxon>
    </lineage>
</organism>
<keyword evidence="7" id="KW-1185">Reference proteome</keyword>
<dbReference type="InterPro" id="IPR025269">
    <property type="entry name" value="SAM-like_dom"/>
</dbReference>
<dbReference type="KEGG" id="emar:D1013_08785"/>
<dbReference type="PROSITE" id="PS51898">
    <property type="entry name" value="TYR_RECOMBINASE"/>
    <property type="match status" value="1"/>
</dbReference>
<evidence type="ECO:0000256" key="1">
    <source>
        <dbReference type="ARBA" id="ARBA00008857"/>
    </source>
</evidence>
<sequence>MISEHTFNVHFWLRKNALKKDGTAPIYARIWIDSKAVDISTKKAVLEKNWNYNACRVKSKVKNSGNINDALDTVNLNLKSAYRQLLEKGHPITAEAIKLRYTGKDREVLTLMELITYHRENEIQKLAPGTVKNYKASEKYIRRFIQKEYKVKDIYLLHIDYSFITKFENYLRTCSPLKKSQPLRNNGIMKHLERLQKLTNMALKHGWIKSNPFNLFQLKFDSYDSAFLEQSELDCLMNVSLSNDSMSLVRDIFVFSCYTGLSYIEVKNLSAKNIVEGIDCEDWIVLRRKKSNVPVKLPLLNEAKLILQKYASYPKVENGYHLLPVFSDQRLNLYLKQIASICKIDKHITFHVARHTFATTIALLNDVPIETVSKLLGHRKLSTTQKYARVIEKKISNDMKLLRRKLDEHKQSKSNNHTNKKGHLRIV</sequence>
<dbReference type="Pfam" id="PF00589">
    <property type="entry name" value="Phage_integrase"/>
    <property type="match status" value="1"/>
</dbReference>
<name>A0A3G2L5A4_9FLAO</name>
<evidence type="ECO:0000313" key="7">
    <source>
        <dbReference type="Proteomes" id="UP000276309"/>
    </source>
</evidence>
<dbReference type="GO" id="GO:0015074">
    <property type="term" value="P:DNA integration"/>
    <property type="evidence" value="ECO:0007669"/>
    <property type="project" value="InterPro"/>
</dbReference>
<dbReference type="Gene3D" id="1.10.443.10">
    <property type="entry name" value="Intergrase catalytic core"/>
    <property type="match status" value="1"/>
</dbReference>
<comment type="similarity">
    <text evidence="1">Belongs to the 'phage' integrase family.</text>
</comment>
<dbReference type="OrthoDB" id="892893at2"/>
<dbReference type="Pfam" id="PF17293">
    <property type="entry name" value="Arm-DNA-bind_5"/>
    <property type="match status" value="1"/>
</dbReference>
<keyword evidence="2" id="KW-0238">DNA-binding</keyword>
<evidence type="ECO:0000256" key="4">
    <source>
        <dbReference type="SAM" id="MobiDB-lite"/>
    </source>
</evidence>
<evidence type="ECO:0000259" key="5">
    <source>
        <dbReference type="PROSITE" id="PS51898"/>
    </source>
</evidence>
<dbReference type="InterPro" id="IPR010998">
    <property type="entry name" value="Integrase_recombinase_N"/>
</dbReference>
<protein>
    <submittedName>
        <fullName evidence="6">Site-specific integrase</fullName>
    </submittedName>
</protein>
<accession>A0A3G2L5A4</accession>
<dbReference type="PANTHER" id="PTHR30349:SF64">
    <property type="entry name" value="PROPHAGE INTEGRASE INTD-RELATED"/>
    <property type="match status" value="1"/>
</dbReference>
<dbReference type="CDD" id="cd01185">
    <property type="entry name" value="INTN1_C_like"/>
    <property type="match status" value="1"/>
</dbReference>
<dbReference type="InterPro" id="IPR035386">
    <property type="entry name" value="Arm-DNA-bind_5"/>
</dbReference>
<dbReference type="EMBL" id="CP032050">
    <property type="protein sequence ID" value="AYN67449.1"/>
    <property type="molecule type" value="Genomic_DNA"/>
</dbReference>
<dbReference type="Pfam" id="PF13102">
    <property type="entry name" value="Phage_int_SAM_5"/>
    <property type="match status" value="1"/>
</dbReference>
<feature type="region of interest" description="Disordered" evidence="4">
    <location>
        <begin position="407"/>
        <end position="427"/>
    </location>
</feature>
<gene>
    <name evidence="6" type="ORF">D1013_08785</name>
</gene>
<dbReference type="InterPro" id="IPR050090">
    <property type="entry name" value="Tyrosine_recombinase_XerCD"/>
</dbReference>
<dbReference type="GO" id="GO:0003677">
    <property type="term" value="F:DNA binding"/>
    <property type="evidence" value="ECO:0007669"/>
    <property type="project" value="UniProtKB-KW"/>
</dbReference>
<evidence type="ECO:0000313" key="6">
    <source>
        <dbReference type="EMBL" id="AYN67449.1"/>
    </source>
</evidence>